<dbReference type="InterPro" id="IPR036565">
    <property type="entry name" value="Mur-like_cat_sf"/>
</dbReference>
<accession>A0A1I5XJL3</accession>
<keyword evidence="4" id="KW-1185">Reference proteome</keyword>
<dbReference type="AlphaFoldDB" id="A0A1I5XJL3"/>
<reference evidence="3 4" key="1">
    <citation type="submission" date="2016-10" db="EMBL/GenBank/DDBJ databases">
        <authorList>
            <person name="de Groot N.N."/>
        </authorList>
    </citation>
    <scope>NUCLEOTIDE SEQUENCE [LARGE SCALE GENOMIC DNA]</scope>
    <source>
        <strain evidence="3 4">DSM 20678</strain>
    </source>
</reference>
<dbReference type="PANTHER" id="PTHR23135:SF4">
    <property type="entry name" value="UDP-N-ACETYLMURAMOYL-L-ALANYL-D-GLUTAMATE--2,6-DIAMINOPIMELATE LIGASE MURE HOMOLOG, CHLOROPLASTIC"/>
    <property type="match status" value="1"/>
</dbReference>
<dbReference type="Gene3D" id="3.40.1390.10">
    <property type="entry name" value="MurE/MurF, N-terminal domain"/>
    <property type="match status" value="1"/>
</dbReference>
<proteinExistence type="predicted"/>
<evidence type="ECO:0000256" key="1">
    <source>
        <dbReference type="ARBA" id="ARBA00004752"/>
    </source>
</evidence>
<dbReference type="GO" id="GO:0005524">
    <property type="term" value="F:ATP binding"/>
    <property type="evidence" value="ECO:0007669"/>
    <property type="project" value="InterPro"/>
</dbReference>
<sequence>MLLKELLASTPVYELVGFRKIDITGITVDPEEVKKGYLFIYDPEMTQLPYEKAVRRAVEKGAIAICIGQDQEIIPLNATFIKTYHINRFISAVARNFYHNPSQILELVGITGSHGKSTVGWMIKSVLDASKQDGVIIGNTYCQMGGEPCRLFKNAIFPLTLNPLLHEAIEKGIRIGVVECSYTAIVKDLLRHIWFDSIIYTDLYTYFQNHRADSHYLEIRKTLIDHLKGVNSPIILNVDDYYANQLKGRTVVGYGICHKGYVYAQNIHLTPHGSRFAVKTPEGSWDMVLNVPGIHNVYNALATIAWCLKKGIDMELVRRGLENFESGVPVETENDDYKNVDIYVRDIADVNELNALYSELKAETKGKMVTLLPVGGRIDVSKYREIGQVVNRHSHHCILVTDYVSHSSMDTALNIAQQMGNTAISHEMDCYKAAQRAVEAAGENGCVLVLSPPDFNERFSTVIS</sequence>
<dbReference type="InterPro" id="IPR036615">
    <property type="entry name" value="Mur_ligase_C_dom_sf"/>
</dbReference>
<dbReference type="EMBL" id="FOXR01000027">
    <property type="protein sequence ID" value="SFQ32172.1"/>
    <property type="molecule type" value="Genomic_DNA"/>
</dbReference>
<name>A0A1I5XJL3_9FIRM</name>
<dbReference type="SUPFAM" id="SSF63418">
    <property type="entry name" value="MurE/MurF N-terminal domain"/>
    <property type="match status" value="1"/>
</dbReference>
<dbReference type="RefSeq" id="WP_092282617.1">
    <property type="nucleotide sequence ID" value="NZ_FOXR01000027.1"/>
</dbReference>
<dbReference type="Gene3D" id="3.40.1190.10">
    <property type="entry name" value="Mur-like, catalytic domain"/>
    <property type="match status" value="1"/>
</dbReference>
<evidence type="ECO:0000259" key="2">
    <source>
        <dbReference type="Pfam" id="PF08245"/>
    </source>
</evidence>
<dbReference type="GO" id="GO:0016881">
    <property type="term" value="F:acid-amino acid ligase activity"/>
    <property type="evidence" value="ECO:0007669"/>
    <property type="project" value="InterPro"/>
</dbReference>
<dbReference type="SUPFAM" id="SSF53623">
    <property type="entry name" value="MurD-like peptide ligases, catalytic domain"/>
    <property type="match status" value="1"/>
</dbReference>
<dbReference type="STRING" id="937334.SAMN05444406_12724"/>
<organism evidence="3 4">
    <name type="scientific">Caldicoprobacter faecalis</name>
    <dbReference type="NCBI Taxonomy" id="937334"/>
    <lineage>
        <taxon>Bacteria</taxon>
        <taxon>Bacillati</taxon>
        <taxon>Bacillota</taxon>
        <taxon>Clostridia</taxon>
        <taxon>Caldicoprobacterales</taxon>
        <taxon>Caldicoprobacteraceae</taxon>
        <taxon>Caldicoprobacter</taxon>
    </lineage>
</organism>
<dbReference type="InterPro" id="IPR035911">
    <property type="entry name" value="MurE/MurF_N"/>
</dbReference>
<dbReference type="PANTHER" id="PTHR23135">
    <property type="entry name" value="MUR LIGASE FAMILY MEMBER"/>
    <property type="match status" value="1"/>
</dbReference>
<dbReference type="Gene3D" id="3.90.190.20">
    <property type="entry name" value="Mur ligase, C-terminal domain"/>
    <property type="match status" value="1"/>
</dbReference>
<feature type="domain" description="Mur ligase central" evidence="2">
    <location>
        <begin position="110"/>
        <end position="306"/>
    </location>
</feature>
<evidence type="ECO:0000313" key="4">
    <source>
        <dbReference type="Proteomes" id="UP000198577"/>
    </source>
</evidence>
<protein>
    <submittedName>
        <fullName evidence="3">UDP-N-acetylmuramyl tripeptide synthase</fullName>
    </submittedName>
</protein>
<dbReference type="Proteomes" id="UP000198577">
    <property type="component" value="Unassembled WGS sequence"/>
</dbReference>
<dbReference type="SUPFAM" id="SSF53244">
    <property type="entry name" value="MurD-like peptide ligases, peptide-binding domain"/>
    <property type="match status" value="1"/>
</dbReference>
<evidence type="ECO:0000313" key="3">
    <source>
        <dbReference type="EMBL" id="SFQ32172.1"/>
    </source>
</evidence>
<dbReference type="InterPro" id="IPR013221">
    <property type="entry name" value="Mur_ligase_cen"/>
</dbReference>
<comment type="pathway">
    <text evidence="1">Cell wall biogenesis; peptidoglycan biosynthesis.</text>
</comment>
<dbReference type="OrthoDB" id="9800958at2"/>
<dbReference type="Pfam" id="PF08245">
    <property type="entry name" value="Mur_ligase_M"/>
    <property type="match status" value="1"/>
</dbReference>
<gene>
    <name evidence="3" type="ORF">SAMN05444406_12724</name>
</gene>